<feature type="transmembrane region" description="Helical" evidence="11">
    <location>
        <begin position="63"/>
        <end position="81"/>
    </location>
</feature>
<evidence type="ECO:0000313" key="12">
    <source>
        <dbReference type="EMBL" id="EER34457.1"/>
    </source>
</evidence>
<protein>
    <recommendedName>
        <fullName evidence="11">Mannosyltransferase</fullName>
        <ecNumber evidence="11">2.4.1.-</ecNumber>
    </recommendedName>
</protein>
<dbReference type="GO" id="GO:0006276">
    <property type="term" value="P:plasmid maintenance"/>
    <property type="evidence" value="ECO:0007669"/>
    <property type="project" value="EnsemblFungi"/>
</dbReference>
<organism evidence="12 13">
    <name type="scientific">Candida tropicalis (strain ATCC MYA-3404 / T1)</name>
    <name type="common">Yeast</name>
    <dbReference type="NCBI Taxonomy" id="294747"/>
    <lineage>
        <taxon>Eukaryota</taxon>
        <taxon>Fungi</taxon>
        <taxon>Dikarya</taxon>
        <taxon>Ascomycota</taxon>
        <taxon>Saccharomycotina</taxon>
        <taxon>Pichiomycetes</taxon>
        <taxon>Debaryomycetaceae</taxon>
        <taxon>Candida/Lodderomyces clade</taxon>
        <taxon>Candida</taxon>
    </lineage>
</organism>
<keyword evidence="3" id="KW-0337">GPI-anchor biosynthesis</keyword>
<dbReference type="EC" id="2.4.1.-" evidence="11"/>
<dbReference type="HOGENOM" id="CLU_022957_2_0_1"/>
<dbReference type="STRING" id="294747.C5M637"/>
<keyword evidence="8 11" id="KW-1133">Transmembrane helix</keyword>
<keyword evidence="7 11" id="KW-0256">Endoplasmic reticulum</keyword>
<sequence>MIKLNFDWRTFYLFTIVFRFIFALSDSYIHPDEHFQSFEVLTNRILNYSTNIPWEFQDNPARSLGPLYLLYGPLLYFIKFFNINVTPLQIWYLARLQLTILSWIITDTCLYWMLPSKPERIKAIFLTSTSYVTLVYQTHLFSNSVETLLLIVTITLIDDLRYVQESKDEEVKNMDKSSCLFYIGILISIGLFNRVTFPAFLIFPSWFLVRYVISHIKSFFFLVLGFSLTTVSFVVFDSIMYGKLDAISTDPLNFSNYIITPLNNLLYNSSYDNLAQHGIHPYYTHILINLPQILGPGLIFFISKYYSRTTPFLSVISGLIFLSIIPHQELRFLIPIVPLACCCFDFTLKWIKPWMLYLWYLFNISMSLLMGVFHQGGVVPALDYLRLQNKDSVQIWWRTYSPPSWILGNDSTETIAIDTMIDVNKSINIIDCMGTDFENVQKLINSILNDTSKPVYLITPIASFDYFNASQFKPVWNYTFHLDMDHIDFSNFKPGLGVYELL</sequence>
<evidence type="ECO:0000256" key="9">
    <source>
        <dbReference type="ARBA" id="ARBA00023136"/>
    </source>
</evidence>
<dbReference type="GO" id="GO:0006506">
    <property type="term" value="P:GPI anchor biosynthetic process"/>
    <property type="evidence" value="ECO:0007669"/>
    <property type="project" value="UniProtKB-KW"/>
</dbReference>
<dbReference type="AlphaFoldDB" id="C5M637"/>
<feature type="transmembrane region" description="Helical" evidence="11">
    <location>
        <begin position="357"/>
        <end position="382"/>
    </location>
</feature>
<dbReference type="Pfam" id="PF03901">
    <property type="entry name" value="Glyco_transf_22"/>
    <property type="match status" value="1"/>
</dbReference>
<dbReference type="GO" id="GO:0000026">
    <property type="term" value="F:alpha-1,2-mannosyltransferase activity"/>
    <property type="evidence" value="ECO:0007669"/>
    <property type="project" value="EnsemblFungi"/>
</dbReference>
<evidence type="ECO:0000256" key="7">
    <source>
        <dbReference type="ARBA" id="ARBA00022824"/>
    </source>
</evidence>
<evidence type="ECO:0000256" key="6">
    <source>
        <dbReference type="ARBA" id="ARBA00022692"/>
    </source>
</evidence>
<accession>C5M637</accession>
<dbReference type="RefSeq" id="XP_002547012.1">
    <property type="nucleotide sequence ID" value="XM_002546966.1"/>
</dbReference>
<keyword evidence="4 11" id="KW-0328">Glycosyltransferase</keyword>
<evidence type="ECO:0000256" key="10">
    <source>
        <dbReference type="ARBA" id="ARBA00038466"/>
    </source>
</evidence>
<dbReference type="InterPro" id="IPR005599">
    <property type="entry name" value="GPI_mannosylTrfase"/>
</dbReference>
<keyword evidence="5" id="KW-0808">Transferase</keyword>
<evidence type="ECO:0000256" key="8">
    <source>
        <dbReference type="ARBA" id="ARBA00022989"/>
    </source>
</evidence>
<dbReference type="Proteomes" id="UP000002037">
    <property type="component" value="Unassembled WGS sequence"/>
</dbReference>
<keyword evidence="9 11" id="KW-0472">Membrane</keyword>
<keyword evidence="6 11" id="KW-0812">Transmembrane</keyword>
<evidence type="ECO:0000256" key="4">
    <source>
        <dbReference type="ARBA" id="ARBA00022676"/>
    </source>
</evidence>
<comment type="pathway">
    <text evidence="2">Glycolipid biosynthesis; glycosylphosphatidylinositol-anchor biosynthesis.</text>
</comment>
<evidence type="ECO:0000256" key="1">
    <source>
        <dbReference type="ARBA" id="ARBA00004477"/>
    </source>
</evidence>
<name>C5M637_CANTT</name>
<dbReference type="VEuPathDB" id="FungiDB:CTRG_01318"/>
<gene>
    <name evidence="12" type="ORF">CTRG_01318</name>
</gene>
<reference evidence="12 13" key="1">
    <citation type="journal article" date="2009" name="Nature">
        <title>Evolution of pathogenicity and sexual reproduction in eight Candida genomes.</title>
        <authorList>
            <person name="Butler G."/>
            <person name="Rasmussen M.D."/>
            <person name="Lin M.F."/>
            <person name="Santos M.A."/>
            <person name="Sakthikumar S."/>
            <person name="Munro C.A."/>
            <person name="Rheinbay E."/>
            <person name="Grabherr M."/>
            <person name="Forche A."/>
            <person name="Reedy J.L."/>
            <person name="Agrafioti I."/>
            <person name="Arnaud M.B."/>
            <person name="Bates S."/>
            <person name="Brown A.J."/>
            <person name="Brunke S."/>
            <person name="Costanzo M.C."/>
            <person name="Fitzpatrick D.A."/>
            <person name="de Groot P.W."/>
            <person name="Harris D."/>
            <person name="Hoyer L.L."/>
            <person name="Hube B."/>
            <person name="Klis F.M."/>
            <person name="Kodira C."/>
            <person name="Lennard N."/>
            <person name="Logue M.E."/>
            <person name="Martin R."/>
            <person name="Neiman A.M."/>
            <person name="Nikolaou E."/>
            <person name="Quail M.A."/>
            <person name="Quinn J."/>
            <person name="Santos M.C."/>
            <person name="Schmitzberger F.F."/>
            <person name="Sherlock G."/>
            <person name="Shah P."/>
            <person name="Silverstein K.A."/>
            <person name="Skrzypek M.S."/>
            <person name="Soll D."/>
            <person name="Staggs R."/>
            <person name="Stansfield I."/>
            <person name="Stumpf M.P."/>
            <person name="Sudbery P.E."/>
            <person name="Srikantha T."/>
            <person name="Zeng Q."/>
            <person name="Berman J."/>
            <person name="Berriman M."/>
            <person name="Heitman J."/>
            <person name="Gow N.A."/>
            <person name="Lorenz M.C."/>
            <person name="Birren B.W."/>
            <person name="Kellis M."/>
            <person name="Cuomo C.A."/>
        </authorList>
    </citation>
    <scope>NUCLEOTIDE SEQUENCE [LARGE SCALE GENOMIC DNA]</scope>
    <source>
        <strain evidence="13">ATCC MYA-3404 / T1</strain>
    </source>
</reference>
<dbReference type="OrthoDB" id="10066429at2759"/>
<feature type="transmembrane region" description="Helical" evidence="11">
    <location>
        <begin position="93"/>
        <end position="114"/>
    </location>
</feature>
<feature type="transmembrane region" description="Helical" evidence="11">
    <location>
        <begin position="179"/>
        <end position="207"/>
    </location>
</feature>
<dbReference type="KEGG" id="ctp:CTRG_01318"/>
<evidence type="ECO:0000256" key="11">
    <source>
        <dbReference type="RuleBase" id="RU363075"/>
    </source>
</evidence>
<evidence type="ECO:0000313" key="13">
    <source>
        <dbReference type="Proteomes" id="UP000002037"/>
    </source>
</evidence>
<dbReference type="PANTHER" id="PTHR22760:SF3">
    <property type="entry name" value="GPI MANNOSYLTRANSFERASE 4"/>
    <property type="match status" value="1"/>
</dbReference>
<dbReference type="eggNOG" id="KOG4123">
    <property type="taxonomic scope" value="Eukaryota"/>
</dbReference>
<evidence type="ECO:0000256" key="3">
    <source>
        <dbReference type="ARBA" id="ARBA00022502"/>
    </source>
</evidence>
<feature type="transmembrane region" description="Helical" evidence="11">
    <location>
        <begin position="134"/>
        <end position="158"/>
    </location>
</feature>
<comment type="similarity">
    <text evidence="10">Belongs to the glycosyltransferase 22 family. PIGZ subfamily.</text>
</comment>
<feature type="transmembrane region" description="Helical" evidence="11">
    <location>
        <begin position="219"/>
        <end position="236"/>
    </location>
</feature>
<dbReference type="GeneID" id="8301045"/>
<keyword evidence="13" id="KW-1185">Reference proteome</keyword>
<dbReference type="PANTHER" id="PTHR22760">
    <property type="entry name" value="GLYCOSYLTRANSFERASE"/>
    <property type="match status" value="1"/>
</dbReference>
<comment type="subcellular location">
    <subcellularLocation>
        <location evidence="1 11">Endoplasmic reticulum membrane</location>
        <topology evidence="1 11">Multi-pass membrane protein</topology>
    </subcellularLocation>
</comment>
<dbReference type="GO" id="GO:0005789">
    <property type="term" value="C:endoplasmic reticulum membrane"/>
    <property type="evidence" value="ECO:0007669"/>
    <property type="project" value="UniProtKB-SubCell"/>
</dbReference>
<feature type="transmembrane region" description="Helical" evidence="11">
    <location>
        <begin position="12"/>
        <end position="29"/>
    </location>
</feature>
<evidence type="ECO:0000256" key="2">
    <source>
        <dbReference type="ARBA" id="ARBA00004687"/>
    </source>
</evidence>
<evidence type="ECO:0000256" key="5">
    <source>
        <dbReference type="ARBA" id="ARBA00022679"/>
    </source>
</evidence>
<dbReference type="EMBL" id="GG692396">
    <property type="protein sequence ID" value="EER34457.1"/>
    <property type="molecule type" value="Genomic_DNA"/>
</dbReference>
<proteinExistence type="inferred from homology"/>